<accession>A0A3D9HXD1</accession>
<dbReference type="InterPro" id="IPR015422">
    <property type="entry name" value="PyrdxlP-dep_Trfase_small"/>
</dbReference>
<name>A0A3D9HXD1_9PROT</name>
<dbReference type="InterPro" id="IPR050087">
    <property type="entry name" value="AON_synthase_class-II"/>
</dbReference>
<evidence type="ECO:0000256" key="2">
    <source>
        <dbReference type="ARBA" id="ARBA00022679"/>
    </source>
</evidence>
<dbReference type="GO" id="GO:0008710">
    <property type="term" value="F:8-amino-7-oxononanoate synthase activity"/>
    <property type="evidence" value="ECO:0007669"/>
    <property type="project" value="TreeGrafter"/>
</dbReference>
<dbReference type="AlphaFoldDB" id="A0A3D9HXD1"/>
<dbReference type="SUPFAM" id="SSF53383">
    <property type="entry name" value="PLP-dependent transferases"/>
    <property type="match status" value="1"/>
</dbReference>
<evidence type="ECO:0000313" key="6">
    <source>
        <dbReference type="Proteomes" id="UP000256845"/>
    </source>
</evidence>
<dbReference type="EMBL" id="QRDW01000001">
    <property type="protein sequence ID" value="RED53556.1"/>
    <property type="molecule type" value="Genomic_DNA"/>
</dbReference>
<keyword evidence="2" id="KW-0808">Transferase</keyword>
<comment type="cofactor">
    <cofactor evidence="1">
        <name>pyridoxal 5'-phosphate</name>
        <dbReference type="ChEBI" id="CHEBI:597326"/>
    </cofactor>
</comment>
<proteinExistence type="predicted"/>
<dbReference type="Gene3D" id="3.90.1150.10">
    <property type="entry name" value="Aspartate Aminotransferase, domain 1"/>
    <property type="match status" value="1"/>
</dbReference>
<protein>
    <submittedName>
        <fullName evidence="5">8-amino-7-oxononanoate synthase</fullName>
    </submittedName>
</protein>
<sequence length="373" mass="40181">MADISPYRKTLQQLSTLERRRSLKPTAGFDFSSNDFLGLKNHPAVRMAVEHALSDGMDLGSGGSRLLRGNHKAFEALEQDAASFFGAGAALYMASGFMANFALFSTLPQRGDVILMDELIHASAKEGIRASFAKSSKIAHNDANAFEAEIKRWREKGAKNIWLAVESVYSMDGDKAPIAELMAIADQYGCFLVVDEAHATGIQGPNGRGLAEPFEGRENLISMHTCGKALGVSGALITMDATLCDFMVNASRAFIYTTAPSPVMAVAVREALALVDREPERRKELLALAAKAKSRLVDYLPPSKDGSQILPVILGTDEKAVKAADYMQAAGFDVRAVRPPTVPEGSARLRVSITLNIDEQILDAFCGKLADAL</sequence>
<dbReference type="PANTHER" id="PTHR13693">
    <property type="entry name" value="CLASS II AMINOTRANSFERASE/8-AMINO-7-OXONONANOATE SYNTHASE"/>
    <property type="match status" value="1"/>
</dbReference>
<dbReference type="GO" id="GO:0030170">
    <property type="term" value="F:pyridoxal phosphate binding"/>
    <property type="evidence" value="ECO:0007669"/>
    <property type="project" value="InterPro"/>
</dbReference>
<dbReference type="GO" id="GO:0009102">
    <property type="term" value="P:biotin biosynthetic process"/>
    <property type="evidence" value="ECO:0007669"/>
    <property type="project" value="TreeGrafter"/>
</dbReference>
<reference evidence="5 6" key="1">
    <citation type="submission" date="2018-07" db="EMBL/GenBank/DDBJ databases">
        <title>Genomic Encyclopedia of Type Strains, Phase III (KMG-III): the genomes of soil and plant-associated and newly described type strains.</title>
        <authorList>
            <person name="Whitman W."/>
        </authorList>
    </citation>
    <scope>NUCLEOTIDE SEQUENCE [LARGE SCALE GENOMIC DNA]</scope>
    <source>
        <strain evidence="5 6">CECT 8488</strain>
    </source>
</reference>
<keyword evidence="6" id="KW-1185">Reference proteome</keyword>
<dbReference type="InterPro" id="IPR004839">
    <property type="entry name" value="Aminotransferase_I/II_large"/>
</dbReference>
<organism evidence="5 6">
    <name type="scientific">Aestuariispira insulae</name>
    <dbReference type="NCBI Taxonomy" id="1461337"/>
    <lineage>
        <taxon>Bacteria</taxon>
        <taxon>Pseudomonadati</taxon>
        <taxon>Pseudomonadota</taxon>
        <taxon>Alphaproteobacteria</taxon>
        <taxon>Rhodospirillales</taxon>
        <taxon>Kiloniellaceae</taxon>
        <taxon>Aestuariispira</taxon>
    </lineage>
</organism>
<evidence type="ECO:0000256" key="1">
    <source>
        <dbReference type="ARBA" id="ARBA00001933"/>
    </source>
</evidence>
<evidence type="ECO:0000313" key="5">
    <source>
        <dbReference type="EMBL" id="RED53556.1"/>
    </source>
</evidence>
<dbReference type="Pfam" id="PF00155">
    <property type="entry name" value="Aminotran_1_2"/>
    <property type="match status" value="1"/>
</dbReference>
<dbReference type="Proteomes" id="UP000256845">
    <property type="component" value="Unassembled WGS sequence"/>
</dbReference>
<keyword evidence="3" id="KW-0663">Pyridoxal phosphate</keyword>
<dbReference type="Gene3D" id="3.40.640.10">
    <property type="entry name" value="Type I PLP-dependent aspartate aminotransferase-like (Major domain)"/>
    <property type="match status" value="1"/>
</dbReference>
<dbReference type="RefSeq" id="WP_115934685.1">
    <property type="nucleotide sequence ID" value="NZ_QRDW01000001.1"/>
</dbReference>
<dbReference type="InterPro" id="IPR015424">
    <property type="entry name" value="PyrdxlP-dep_Trfase"/>
</dbReference>
<comment type="caution">
    <text evidence="5">The sequence shown here is derived from an EMBL/GenBank/DDBJ whole genome shotgun (WGS) entry which is preliminary data.</text>
</comment>
<evidence type="ECO:0000259" key="4">
    <source>
        <dbReference type="Pfam" id="PF00155"/>
    </source>
</evidence>
<gene>
    <name evidence="5" type="ORF">DFP90_101347</name>
</gene>
<evidence type="ECO:0000256" key="3">
    <source>
        <dbReference type="ARBA" id="ARBA00022898"/>
    </source>
</evidence>
<dbReference type="OrthoDB" id="9807157at2"/>
<dbReference type="InterPro" id="IPR015421">
    <property type="entry name" value="PyrdxlP-dep_Trfase_major"/>
</dbReference>
<feature type="domain" description="Aminotransferase class I/classII large" evidence="4">
    <location>
        <begin position="29"/>
        <end position="368"/>
    </location>
</feature>
<dbReference type="PANTHER" id="PTHR13693:SF100">
    <property type="entry name" value="8-AMINO-7-OXONONANOATE SYNTHASE"/>
    <property type="match status" value="1"/>
</dbReference>